<dbReference type="Pfam" id="PF13545">
    <property type="entry name" value="HTH_Crp_2"/>
    <property type="match status" value="1"/>
</dbReference>
<evidence type="ECO:0000259" key="6">
    <source>
        <dbReference type="PROSITE" id="PS51063"/>
    </source>
</evidence>
<dbReference type="Proteomes" id="UP000249123">
    <property type="component" value="Unassembled WGS sequence"/>
</dbReference>
<keyword evidence="8" id="KW-1185">Reference proteome</keyword>
<dbReference type="InterPro" id="IPR018490">
    <property type="entry name" value="cNMP-bd_dom_sf"/>
</dbReference>
<dbReference type="AlphaFoldDB" id="A0A8B2PMW8"/>
<evidence type="ECO:0000313" key="7">
    <source>
        <dbReference type="EMBL" id="RAN35097.1"/>
    </source>
</evidence>
<dbReference type="GO" id="GO:0003700">
    <property type="term" value="F:DNA-binding transcription factor activity"/>
    <property type="evidence" value="ECO:0007669"/>
    <property type="project" value="TreeGrafter"/>
</dbReference>
<dbReference type="InterPro" id="IPR014710">
    <property type="entry name" value="RmlC-like_jellyroll"/>
</dbReference>
<evidence type="ECO:0000256" key="4">
    <source>
        <dbReference type="SAM" id="MobiDB-lite"/>
    </source>
</evidence>
<protein>
    <recommendedName>
        <fullName evidence="9">HTH crp-type domain-containing protein</fullName>
    </recommendedName>
</protein>
<dbReference type="CDD" id="cd00092">
    <property type="entry name" value="HTH_CRP"/>
    <property type="match status" value="1"/>
</dbReference>
<keyword evidence="2" id="KW-0238">DNA-binding</keyword>
<feature type="compositionally biased region" description="Basic and acidic residues" evidence="4">
    <location>
        <begin position="237"/>
        <end position="247"/>
    </location>
</feature>
<dbReference type="SUPFAM" id="SSF46785">
    <property type="entry name" value="Winged helix' DNA-binding domain"/>
    <property type="match status" value="1"/>
</dbReference>
<proteinExistence type="predicted"/>
<dbReference type="Gene3D" id="2.60.120.10">
    <property type="entry name" value="Jelly Rolls"/>
    <property type="match status" value="1"/>
</dbReference>
<evidence type="ECO:0000256" key="2">
    <source>
        <dbReference type="ARBA" id="ARBA00023125"/>
    </source>
</evidence>
<feature type="region of interest" description="Disordered" evidence="4">
    <location>
        <begin position="234"/>
        <end position="260"/>
    </location>
</feature>
<dbReference type="PRINTS" id="PR00034">
    <property type="entry name" value="HTHCRP"/>
</dbReference>
<sequence length="260" mass="29423">MDDIIWSEFEKLQNHKKSYEAGDDLIRVGQNPKHVFLLTEGWAIRHRTLEDGRRQIVNFMLPGDVFDLQVLANLEADHGVTAVNRTVTMRIEVDDFVNMLKKSGPLASAFWWSAVQEESILREQIVRVGRRSARERIGHLLLELQRRLQAAIGSQEDVMPLPLTRTDLADALGLTPVHVSRTMSALRRAGLIEEGRGRVKILDAEKLARQSHFDMDYLHMRRLDLLNGGGGAVNGHVRQDGSSHKDFSASTIRPPRPRNS</sequence>
<dbReference type="InterPro" id="IPR012318">
    <property type="entry name" value="HTH_CRP"/>
</dbReference>
<gene>
    <name evidence="7" type="ORF">HY3_09635</name>
</gene>
<dbReference type="EMBL" id="AWFB01000007">
    <property type="protein sequence ID" value="RAN35097.1"/>
    <property type="molecule type" value="Genomic_DNA"/>
</dbReference>
<dbReference type="GO" id="GO:0005829">
    <property type="term" value="C:cytosol"/>
    <property type="evidence" value="ECO:0007669"/>
    <property type="project" value="TreeGrafter"/>
</dbReference>
<dbReference type="PROSITE" id="PS51063">
    <property type="entry name" value="HTH_CRP_2"/>
    <property type="match status" value="1"/>
</dbReference>
<dbReference type="PROSITE" id="PS50042">
    <property type="entry name" value="CNMP_BINDING_3"/>
    <property type="match status" value="1"/>
</dbReference>
<dbReference type="InterPro" id="IPR036390">
    <property type="entry name" value="WH_DNA-bd_sf"/>
</dbReference>
<dbReference type="Gene3D" id="1.10.10.10">
    <property type="entry name" value="Winged helix-like DNA-binding domain superfamily/Winged helix DNA-binding domain"/>
    <property type="match status" value="1"/>
</dbReference>
<comment type="caution">
    <text evidence="7">The sequence shown here is derived from an EMBL/GenBank/DDBJ whole genome shotgun (WGS) entry which is preliminary data.</text>
</comment>
<dbReference type="InterPro" id="IPR050397">
    <property type="entry name" value="Env_Response_Regulators"/>
</dbReference>
<dbReference type="Pfam" id="PF00027">
    <property type="entry name" value="cNMP_binding"/>
    <property type="match status" value="1"/>
</dbReference>
<dbReference type="SUPFAM" id="SSF51206">
    <property type="entry name" value="cAMP-binding domain-like"/>
    <property type="match status" value="1"/>
</dbReference>
<dbReference type="GO" id="GO:0003677">
    <property type="term" value="F:DNA binding"/>
    <property type="evidence" value="ECO:0007669"/>
    <property type="project" value="UniProtKB-KW"/>
</dbReference>
<dbReference type="PANTHER" id="PTHR24567">
    <property type="entry name" value="CRP FAMILY TRANSCRIPTIONAL REGULATORY PROTEIN"/>
    <property type="match status" value="1"/>
</dbReference>
<organism evidence="7 8">
    <name type="scientific">Hyphomonas pacifica</name>
    <dbReference type="NCBI Taxonomy" id="1280941"/>
    <lineage>
        <taxon>Bacteria</taxon>
        <taxon>Pseudomonadati</taxon>
        <taxon>Pseudomonadota</taxon>
        <taxon>Alphaproteobacteria</taxon>
        <taxon>Hyphomonadales</taxon>
        <taxon>Hyphomonadaceae</taxon>
        <taxon>Hyphomonas</taxon>
    </lineage>
</organism>
<dbReference type="CDD" id="cd00038">
    <property type="entry name" value="CAP_ED"/>
    <property type="match status" value="1"/>
</dbReference>
<keyword evidence="3" id="KW-0804">Transcription</keyword>
<keyword evidence="1" id="KW-0805">Transcription regulation</keyword>
<feature type="domain" description="HTH crp-type" evidence="6">
    <location>
        <begin position="131"/>
        <end position="205"/>
    </location>
</feature>
<evidence type="ECO:0000256" key="1">
    <source>
        <dbReference type="ARBA" id="ARBA00023015"/>
    </source>
</evidence>
<evidence type="ECO:0008006" key="9">
    <source>
        <dbReference type="Google" id="ProtNLM"/>
    </source>
</evidence>
<dbReference type="SMART" id="SM00419">
    <property type="entry name" value="HTH_CRP"/>
    <property type="match status" value="1"/>
</dbReference>
<dbReference type="InterPro" id="IPR036388">
    <property type="entry name" value="WH-like_DNA-bd_sf"/>
</dbReference>
<accession>A0A8B2PMW8</accession>
<dbReference type="PANTHER" id="PTHR24567:SF68">
    <property type="entry name" value="DNA-BINDING TRANSCRIPTIONAL DUAL REGULATOR CRP"/>
    <property type="match status" value="1"/>
</dbReference>
<evidence type="ECO:0000259" key="5">
    <source>
        <dbReference type="PROSITE" id="PS50042"/>
    </source>
</evidence>
<reference evidence="7 8" key="1">
    <citation type="submission" date="2013-04" db="EMBL/GenBank/DDBJ databases">
        <title>Hyphomonas sp. T24B3 Genome Sequencing.</title>
        <authorList>
            <person name="Lai Q."/>
            <person name="Shao Z."/>
        </authorList>
    </citation>
    <scope>NUCLEOTIDE SEQUENCE [LARGE SCALE GENOMIC DNA]</scope>
    <source>
        <strain evidence="7 8">T24B3</strain>
    </source>
</reference>
<dbReference type="InterPro" id="IPR000595">
    <property type="entry name" value="cNMP-bd_dom"/>
</dbReference>
<name>A0A8B2PMW8_9PROT</name>
<evidence type="ECO:0000256" key="3">
    <source>
        <dbReference type="ARBA" id="ARBA00023163"/>
    </source>
</evidence>
<feature type="domain" description="Cyclic nucleotide-binding" evidence="5">
    <location>
        <begin position="17"/>
        <end position="66"/>
    </location>
</feature>
<evidence type="ECO:0000313" key="8">
    <source>
        <dbReference type="Proteomes" id="UP000249123"/>
    </source>
</evidence>